<evidence type="ECO:0000256" key="1">
    <source>
        <dbReference type="ARBA" id="ARBA00004651"/>
    </source>
</evidence>
<dbReference type="Proteomes" id="UP001523566">
    <property type="component" value="Unassembled WGS sequence"/>
</dbReference>
<feature type="transmembrane region" description="Helical" evidence="6">
    <location>
        <begin position="206"/>
        <end position="227"/>
    </location>
</feature>
<keyword evidence="4 6" id="KW-1133">Transmembrane helix</keyword>
<comment type="caution">
    <text evidence="7">The sequence shown here is derived from an EMBL/GenBank/DDBJ whole genome shotgun (WGS) entry which is preliminary data.</text>
</comment>
<evidence type="ECO:0000256" key="4">
    <source>
        <dbReference type="ARBA" id="ARBA00022989"/>
    </source>
</evidence>
<accession>A0ABT1EB14</accession>
<evidence type="ECO:0000256" key="2">
    <source>
        <dbReference type="ARBA" id="ARBA00022475"/>
    </source>
</evidence>
<organism evidence="7 8">
    <name type="scientific">Aequitasia blattaphilus</name>
    <dbReference type="NCBI Taxonomy" id="2949332"/>
    <lineage>
        <taxon>Bacteria</taxon>
        <taxon>Bacillati</taxon>
        <taxon>Bacillota</taxon>
        <taxon>Clostridia</taxon>
        <taxon>Lachnospirales</taxon>
        <taxon>Lachnospiraceae</taxon>
        <taxon>Aequitasia</taxon>
    </lineage>
</organism>
<comment type="subcellular location">
    <subcellularLocation>
        <location evidence="1">Cell membrane</location>
        <topology evidence="1">Multi-pass membrane protein</topology>
    </subcellularLocation>
</comment>
<dbReference type="RefSeq" id="WP_262066807.1">
    <property type="nucleotide sequence ID" value="NZ_JAMXOD010000016.1"/>
</dbReference>
<evidence type="ECO:0000313" key="7">
    <source>
        <dbReference type="EMBL" id="MCP1103021.1"/>
    </source>
</evidence>
<protein>
    <submittedName>
        <fullName evidence="7">ABC transporter permease</fullName>
    </submittedName>
</protein>
<dbReference type="InterPro" id="IPR001851">
    <property type="entry name" value="ABC_transp_permease"/>
</dbReference>
<evidence type="ECO:0000313" key="8">
    <source>
        <dbReference type="Proteomes" id="UP001523566"/>
    </source>
</evidence>
<keyword evidence="8" id="KW-1185">Reference proteome</keyword>
<feature type="transmembrane region" description="Helical" evidence="6">
    <location>
        <begin position="40"/>
        <end position="58"/>
    </location>
</feature>
<reference evidence="7 8" key="1">
    <citation type="journal article" date="2022" name="Genome Biol. Evol.">
        <title>Host diet, physiology and behaviors set the stage for Lachnospiraceae cladogenesis.</title>
        <authorList>
            <person name="Vera-Ponce De Leon A."/>
            <person name="Schneider M."/>
            <person name="Jahnes B.C."/>
            <person name="Sadowski V."/>
            <person name="Camuy-Velez L.A."/>
            <person name="Duan J."/>
            <person name="Sabree Z.L."/>
        </authorList>
    </citation>
    <scope>NUCLEOTIDE SEQUENCE [LARGE SCALE GENOMIC DNA]</scope>
    <source>
        <strain evidence="7 8">PAL113</strain>
    </source>
</reference>
<feature type="transmembrane region" description="Helical" evidence="6">
    <location>
        <begin position="155"/>
        <end position="177"/>
    </location>
</feature>
<dbReference type="CDD" id="cd06579">
    <property type="entry name" value="TM_PBP1_transp_AraH_like"/>
    <property type="match status" value="1"/>
</dbReference>
<evidence type="ECO:0000256" key="6">
    <source>
        <dbReference type="SAM" id="Phobius"/>
    </source>
</evidence>
<feature type="transmembrane region" description="Helical" evidence="6">
    <location>
        <begin position="264"/>
        <end position="281"/>
    </location>
</feature>
<sequence length="314" mass="33217">MKMKKVNWTEYAMLVALIVLIGIFSFTANAFLTRENILNILRQIAIMGICSVGMTMVIITGGIDLSVGSLVGVACVLGASLMAGGMHPVLAVLICLLVGAVIGLINGMLINIIGMFPMIATLATMTILRGVAYLISGGMPIYGLPNGFLFLGQGYMLGIPFPVIIMVLVFIFGYIVLNKTIFGRTVYGIGGNKEASRLSGVSVSKVIYKVYLLQGILGALAGVILLSRINSGQPTAGNSYEMDIITACVLGGTSVAGGEGKIRGVLIGVLFMGVLTNGMVLMDIQDYWQRVVKGLVLILAVALDNFSKKRRNAV</sequence>
<proteinExistence type="predicted"/>
<gene>
    <name evidence="7" type="ORF">NK125_11390</name>
</gene>
<name>A0ABT1EB14_9FIRM</name>
<evidence type="ECO:0000256" key="3">
    <source>
        <dbReference type="ARBA" id="ARBA00022692"/>
    </source>
</evidence>
<feature type="transmembrane region" description="Helical" evidence="6">
    <location>
        <begin position="89"/>
        <end position="109"/>
    </location>
</feature>
<keyword evidence="2" id="KW-1003">Cell membrane</keyword>
<keyword evidence="3 6" id="KW-0812">Transmembrane</keyword>
<dbReference type="Pfam" id="PF02653">
    <property type="entry name" value="BPD_transp_2"/>
    <property type="match status" value="1"/>
</dbReference>
<feature type="transmembrane region" description="Helical" evidence="6">
    <location>
        <begin position="116"/>
        <end position="135"/>
    </location>
</feature>
<keyword evidence="5 6" id="KW-0472">Membrane</keyword>
<dbReference type="PANTHER" id="PTHR32196">
    <property type="entry name" value="ABC TRANSPORTER PERMEASE PROTEIN YPHD-RELATED-RELATED"/>
    <property type="match status" value="1"/>
</dbReference>
<dbReference type="EMBL" id="JAMZFW010000016">
    <property type="protein sequence ID" value="MCP1103021.1"/>
    <property type="molecule type" value="Genomic_DNA"/>
</dbReference>
<evidence type="ECO:0000256" key="5">
    <source>
        <dbReference type="ARBA" id="ARBA00023136"/>
    </source>
</evidence>